<reference evidence="3" key="1">
    <citation type="journal article" date="2023" name="BMC Genomics">
        <title>Chromosome-level genome assemblies of Cutaneotrichosporon spp. (Trichosporonales, Basidiomycota) reveal imbalanced evolution between nucleotide sequences and chromosome synteny.</title>
        <authorList>
            <person name="Kobayashi Y."/>
            <person name="Kayamori A."/>
            <person name="Aoki K."/>
            <person name="Shiwa Y."/>
            <person name="Matsutani M."/>
            <person name="Fujita N."/>
            <person name="Sugita T."/>
            <person name="Iwasaki W."/>
            <person name="Tanaka N."/>
            <person name="Takashima M."/>
        </authorList>
    </citation>
    <scope>NUCLEOTIDE SEQUENCE</scope>
    <source>
        <strain evidence="3">HIS016</strain>
    </source>
</reference>
<evidence type="ECO:0000313" key="3">
    <source>
        <dbReference type="EMBL" id="GMK58601.1"/>
    </source>
</evidence>
<proteinExistence type="predicted"/>
<gene>
    <name evidence="3" type="ORF">CspeluHIS016_0600430</name>
</gene>
<keyword evidence="2" id="KW-1133">Transmembrane helix</keyword>
<feature type="region of interest" description="Disordered" evidence="1">
    <location>
        <begin position="1"/>
        <end position="29"/>
    </location>
</feature>
<dbReference type="EMBL" id="BTCM01000006">
    <property type="protein sequence ID" value="GMK58601.1"/>
    <property type="molecule type" value="Genomic_DNA"/>
</dbReference>
<accession>A0AAD3TXB6</accession>
<feature type="transmembrane region" description="Helical" evidence="2">
    <location>
        <begin position="41"/>
        <end position="65"/>
    </location>
</feature>
<keyword evidence="4" id="KW-1185">Reference proteome</keyword>
<reference evidence="3" key="2">
    <citation type="submission" date="2023-06" db="EMBL/GenBank/DDBJ databases">
        <authorList>
            <person name="Kobayashi Y."/>
            <person name="Kayamori A."/>
            <person name="Aoki K."/>
            <person name="Shiwa Y."/>
            <person name="Fujita N."/>
            <person name="Sugita T."/>
            <person name="Iwasaki W."/>
            <person name="Tanaka N."/>
            <person name="Takashima M."/>
        </authorList>
    </citation>
    <scope>NUCLEOTIDE SEQUENCE</scope>
    <source>
        <strain evidence="3">HIS016</strain>
    </source>
</reference>
<evidence type="ECO:0000313" key="4">
    <source>
        <dbReference type="Proteomes" id="UP001222932"/>
    </source>
</evidence>
<organism evidence="3 4">
    <name type="scientific">Cutaneotrichosporon spelunceum</name>
    <dbReference type="NCBI Taxonomy" id="1672016"/>
    <lineage>
        <taxon>Eukaryota</taxon>
        <taxon>Fungi</taxon>
        <taxon>Dikarya</taxon>
        <taxon>Basidiomycota</taxon>
        <taxon>Agaricomycotina</taxon>
        <taxon>Tremellomycetes</taxon>
        <taxon>Trichosporonales</taxon>
        <taxon>Trichosporonaceae</taxon>
        <taxon>Cutaneotrichosporon</taxon>
    </lineage>
</organism>
<feature type="transmembrane region" description="Helical" evidence="2">
    <location>
        <begin position="92"/>
        <end position="113"/>
    </location>
</feature>
<dbReference type="Proteomes" id="UP001222932">
    <property type="component" value="Unassembled WGS sequence"/>
</dbReference>
<evidence type="ECO:0000256" key="1">
    <source>
        <dbReference type="SAM" id="MobiDB-lite"/>
    </source>
</evidence>
<dbReference type="AlphaFoldDB" id="A0AAD3TXB6"/>
<feature type="transmembrane region" description="Helical" evidence="2">
    <location>
        <begin position="157"/>
        <end position="179"/>
    </location>
</feature>
<keyword evidence="2" id="KW-0812">Transmembrane</keyword>
<sequence length="211" mass="23613">MASNNRKVRKATPNKAKTPSPSPAPLMPKEETGEWPQWMKVFMTCMQVITLASAVAFTTLGVAYITRSWGDRFVEYDDRVSFGYGWSIFKGAMMYITTLSAGWITIYVVADVFAKAAKQDPVHIRFTEAMKCILPYAMGGMWVGHLLRFFISMPDLSFVLIRGWLITVVATNGPALALYGRVRMIANRHEQVRNARLAAKSRAKHEAAQAS</sequence>
<protein>
    <submittedName>
        <fullName evidence="3">Uncharacterized protein</fullName>
    </submittedName>
</protein>
<comment type="caution">
    <text evidence="3">The sequence shown here is derived from an EMBL/GenBank/DDBJ whole genome shotgun (WGS) entry which is preliminary data.</text>
</comment>
<name>A0AAD3TXB6_9TREE</name>
<keyword evidence="2" id="KW-0472">Membrane</keyword>
<evidence type="ECO:0000256" key="2">
    <source>
        <dbReference type="SAM" id="Phobius"/>
    </source>
</evidence>
<feature type="compositionally biased region" description="Basic residues" evidence="1">
    <location>
        <begin position="1"/>
        <end position="12"/>
    </location>
</feature>